<dbReference type="RefSeq" id="WP_238210929.1">
    <property type="nucleotide sequence ID" value="NZ_BPUS01000002.1"/>
</dbReference>
<dbReference type="EMBL" id="BPUS01000002">
    <property type="protein sequence ID" value="GJH24499.1"/>
    <property type="molecule type" value="Genomic_DNA"/>
</dbReference>
<dbReference type="PANTHER" id="PTHR32305:SF15">
    <property type="entry name" value="PROTEIN RHSA-RELATED"/>
    <property type="match status" value="1"/>
</dbReference>
<dbReference type="InterPro" id="IPR018769">
    <property type="entry name" value="VgrG2_DUF2345"/>
</dbReference>
<dbReference type="Proteomes" id="UP001055111">
    <property type="component" value="Unassembled WGS sequence"/>
</dbReference>
<feature type="domain" description="Putative type VI secretion system Rhs element associated Vgr" evidence="6">
    <location>
        <begin position="561"/>
        <end position="668"/>
    </location>
</feature>
<dbReference type="InterPro" id="IPR037026">
    <property type="entry name" value="Vgr_OB-fold_dom_sf"/>
</dbReference>
<evidence type="ECO:0000313" key="8">
    <source>
        <dbReference type="Proteomes" id="UP001055111"/>
    </source>
</evidence>
<comment type="caution">
    <text evidence="7">The sequence shown here is derived from an EMBL/GenBank/DDBJ whole genome shotgun (WGS) entry which is preliminary data.</text>
</comment>
<dbReference type="Gene3D" id="3.55.50.10">
    <property type="entry name" value="Baseplate protein-like domains"/>
    <property type="match status" value="1"/>
</dbReference>
<dbReference type="SUPFAM" id="SSF69349">
    <property type="entry name" value="Phage fibre proteins"/>
    <property type="match status" value="1"/>
</dbReference>
<gene>
    <name evidence="7" type="primary">tssI</name>
    <name evidence="7" type="ORF">CBA19CS42_08305</name>
</gene>
<sequence>MAASSGRAWSDLTRRLKSFRPHREFKQTIRKKNQMFNPLQSRTLNVACKALPTWGGADVLIAQRVSGVEALGKLFKYTVEFATLDSPTFRIYKARELIKPDELIGKTIEISIEFEGKGAFIPGLPGNLGAGNVGAGVRTINGIITEVRQTGSDERRAYYQFTVRPWLWLASKNRDSRVFQDMNVLQVTEAVLKSGNYKFPWQMRLAAVSLNNNVFPPRDFIRQFWQSDFEFLSQIWSEWGIYYHFDGMTLVLCDSPGSHKKHGNAYDTVLYHAPEGKRIDEEHIYALSVSRKITAGEITLNDYDYTRSNGRFDMNQSRYSEASFDNAAQYHWGDYTQPMAGAMGLDGKPNDLRNEGDYLARVRVEALRCEGLRLHGTGNLRGLTTGRKFRLEGHPQKELNTRYLVVSTSIDVRNPDELTVTAGSDAQYHCKTDFVLQPDDTFFKMMPREKPRAHPETAVVVGPENQPIWLDGYARTRVQFKWDRLGKLDQNSSCWVRVSQPWHGGPHSFIAVPRIGDEVTIGYHEGDPDKPFIMASKVNQFNPPPFELPRNMALTGLVSQALEGQGHNYVVTDDTPGQQQVQVASDQANSRLVLGYNTRIEYRAGRQQARGLGWELATDAWGVLRANRGMLITTETRSGANSPAKEMGETTQRLTQALELHENLAELAQVNQAQDHGADQRDVTKAIKAQNEEVRGLAGKSAGGTFPELSEPHLILSSSSGLETTSARSTHVASDEHIALTSGQHLSLSTGGRLLASVMSGVRLFCQKAGMKLIAAGGDIDLQALQDSVNILAKLNITQTANRITITAKEELLINGGGSYTRYNSSGVEIGTAGTWTVHSAGRSLVGPKCIAASIPVTDVQQDGQHAITFLALAAEGRGLAGASLSLFDAKEAKRVLHTVLDSDGSTTAVRSESNRRYDALIGYEGWSGHFEEVKDEDAGDTFDPGELDEDRNLEIL</sequence>
<evidence type="ECO:0000256" key="3">
    <source>
        <dbReference type="ARBA" id="ARBA00022525"/>
    </source>
</evidence>
<dbReference type="InterPro" id="IPR028244">
    <property type="entry name" value="T6SS_Rhs_Vgr_dom"/>
</dbReference>
<feature type="domain" description="Gp5/Type VI secretion system Vgr protein OB-fold" evidence="4">
    <location>
        <begin position="474"/>
        <end position="535"/>
    </location>
</feature>
<evidence type="ECO:0000256" key="2">
    <source>
        <dbReference type="ARBA" id="ARBA00005558"/>
    </source>
</evidence>
<evidence type="ECO:0000259" key="4">
    <source>
        <dbReference type="Pfam" id="PF04717"/>
    </source>
</evidence>
<accession>A0AA37I8F4</accession>
<dbReference type="InterPro" id="IPR017847">
    <property type="entry name" value="T6SS_RhsGE_Vgr_subset"/>
</dbReference>
<dbReference type="PANTHER" id="PTHR32305">
    <property type="match status" value="1"/>
</dbReference>
<dbReference type="InterPro" id="IPR006531">
    <property type="entry name" value="Gp5/Vgr_OB"/>
</dbReference>
<dbReference type="Gene3D" id="4.10.220.110">
    <property type="match status" value="1"/>
</dbReference>
<dbReference type="SUPFAM" id="SSF69255">
    <property type="entry name" value="gp5 N-terminal domain-like"/>
    <property type="match status" value="1"/>
</dbReference>
<organism evidence="7 8">
    <name type="scientific">Caballeronia novacaledonica</name>
    <dbReference type="NCBI Taxonomy" id="1544861"/>
    <lineage>
        <taxon>Bacteria</taxon>
        <taxon>Pseudomonadati</taxon>
        <taxon>Pseudomonadota</taxon>
        <taxon>Betaproteobacteria</taxon>
        <taxon>Burkholderiales</taxon>
        <taxon>Burkholderiaceae</taxon>
        <taxon>Caballeronia</taxon>
    </lineage>
</organism>
<proteinExistence type="inferred from homology"/>
<comment type="subcellular location">
    <subcellularLocation>
        <location evidence="1">Secreted</location>
    </subcellularLocation>
</comment>
<dbReference type="NCBIfam" id="TIGR01646">
    <property type="entry name" value="vgr_GE"/>
    <property type="match status" value="1"/>
</dbReference>
<dbReference type="Pfam" id="PF05954">
    <property type="entry name" value="Phage_GPD"/>
    <property type="match status" value="1"/>
</dbReference>
<dbReference type="Gene3D" id="2.30.110.50">
    <property type="match status" value="1"/>
</dbReference>
<dbReference type="SUPFAM" id="SSF69279">
    <property type="entry name" value="Phage tail proteins"/>
    <property type="match status" value="2"/>
</dbReference>
<dbReference type="InterPro" id="IPR050708">
    <property type="entry name" value="T6SS_VgrG/RHS"/>
</dbReference>
<evidence type="ECO:0000313" key="7">
    <source>
        <dbReference type="EMBL" id="GJH24499.1"/>
    </source>
</evidence>
<keyword evidence="3" id="KW-0964">Secreted</keyword>
<evidence type="ECO:0000259" key="5">
    <source>
        <dbReference type="Pfam" id="PF10106"/>
    </source>
</evidence>
<reference evidence="7" key="1">
    <citation type="submission" date="2022-09" db="EMBL/GenBank/DDBJ databases">
        <title>Isolation and characterization of 3-chlorobenzoate degrading bacteria from soils in Shizuoka.</title>
        <authorList>
            <person name="Ifat A."/>
            <person name="Ogawa N."/>
            <person name="Kimbara K."/>
            <person name="Moriuchi R."/>
            <person name="Dohra H."/>
            <person name="Shintani M."/>
        </authorList>
    </citation>
    <scope>NUCLEOTIDE SEQUENCE</scope>
    <source>
        <strain evidence="7">19CS4-2</strain>
    </source>
</reference>
<dbReference type="Pfam" id="PF13296">
    <property type="entry name" value="T6SS_Vgr"/>
    <property type="match status" value="1"/>
</dbReference>
<dbReference type="InterPro" id="IPR006533">
    <property type="entry name" value="T6SS_Vgr_RhsGE"/>
</dbReference>
<dbReference type="AlphaFoldDB" id="A0AA37I8F4"/>
<dbReference type="Pfam" id="PF10106">
    <property type="entry name" value="DUF2345"/>
    <property type="match status" value="1"/>
</dbReference>
<evidence type="ECO:0000259" key="6">
    <source>
        <dbReference type="Pfam" id="PF13296"/>
    </source>
</evidence>
<dbReference type="Pfam" id="PF04717">
    <property type="entry name" value="Phage_base_V"/>
    <property type="match status" value="1"/>
</dbReference>
<feature type="domain" description="DUF2345" evidence="5">
    <location>
        <begin position="703"/>
        <end position="849"/>
    </location>
</feature>
<dbReference type="GO" id="GO:0005576">
    <property type="term" value="C:extracellular region"/>
    <property type="evidence" value="ECO:0007669"/>
    <property type="project" value="UniProtKB-SubCell"/>
</dbReference>
<dbReference type="Gene3D" id="2.40.50.230">
    <property type="entry name" value="Gp5 N-terminal domain"/>
    <property type="match status" value="1"/>
</dbReference>
<comment type="similarity">
    <text evidence="2">Belongs to the VgrG protein family.</text>
</comment>
<evidence type="ECO:0000256" key="1">
    <source>
        <dbReference type="ARBA" id="ARBA00004613"/>
    </source>
</evidence>
<dbReference type="NCBIfam" id="TIGR03361">
    <property type="entry name" value="VI_Rhs_Vgr"/>
    <property type="match status" value="1"/>
</dbReference>
<protein>
    <submittedName>
        <fullName evidence="7">Type VI secretion system tip protein VgrG</fullName>
    </submittedName>
</protein>
<name>A0AA37I8F4_9BURK</name>